<evidence type="ECO:0000313" key="2">
    <source>
        <dbReference type="Proteomes" id="UP000887116"/>
    </source>
</evidence>
<comment type="caution">
    <text evidence="1">The sequence shown here is derived from an EMBL/GenBank/DDBJ whole genome shotgun (WGS) entry which is preliminary data.</text>
</comment>
<sequence length="143" mass="16030">LHNDTGIVVSSYRQGHRPLLVTIITTCHYHGFSSLPLFYGAVTVCRTSLLSGAAPLPQTSLFSDTITVFPTHNYFLSRHEALLLFYTIYNKNGDRLTQTTVYQAINESSDKTDLRRQELAVDPFLDKNGNRLVSITGILIEII</sequence>
<dbReference type="AlphaFoldDB" id="A0A8X6LQQ0"/>
<dbReference type="Proteomes" id="UP000887116">
    <property type="component" value="Unassembled WGS sequence"/>
</dbReference>
<evidence type="ECO:0000313" key="1">
    <source>
        <dbReference type="EMBL" id="GFR16374.1"/>
    </source>
</evidence>
<gene>
    <name evidence="1" type="ORF">TNCT_208721</name>
</gene>
<name>A0A8X6LQQ0_TRICU</name>
<accession>A0A8X6LQQ0</accession>
<organism evidence="1 2">
    <name type="scientific">Trichonephila clavata</name>
    <name type="common">Joro spider</name>
    <name type="synonym">Nephila clavata</name>
    <dbReference type="NCBI Taxonomy" id="2740835"/>
    <lineage>
        <taxon>Eukaryota</taxon>
        <taxon>Metazoa</taxon>
        <taxon>Ecdysozoa</taxon>
        <taxon>Arthropoda</taxon>
        <taxon>Chelicerata</taxon>
        <taxon>Arachnida</taxon>
        <taxon>Araneae</taxon>
        <taxon>Araneomorphae</taxon>
        <taxon>Entelegynae</taxon>
        <taxon>Araneoidea</taxon>
        <taxon>Nephilidae</taxon>
        <taxon>Trichonephila</taxon>
    </lineage>
</organism>
<reference evidence="1" key="1">
    <citation type="submission" date="2020-07" db="EMBL/GenBank/DDBJ databases">
        <title>Multicomponent nature underlies the extraordinary mechanical properties of spider dragline silk.</title>
        <authorList>
            <person name="Kono N."/>
            <person name="Nakamura H."/>
            <person name="Mori M."/>
            <person name="Yoshida Y."/>
            <person name="Ohtoshi R."/>
            <person name="Malay A.D."/>
            <person name="Moran D.A.P."/>
            <person name="Tomita M."/>
            <person name="Numata K."/>
            <person name="Arakawa K."/>
        </authorList>
    </citation>
    <scope>NUCLEOTIDE SEQUENCE</scope>
</reference>
<keyword evidence="2" id="KW-1185">Reference proteome</keyword>
<dbReference type="EMBL" id="BMAO01007497">
    <property type="protein sequence ID" value="GFR16374.1"/>
    <property type="molecule type" value="Genomic_DNA"/>
</dbReference>
<proteinExistence type="predicted"/>
<feature type="non-terminal residue" evidence="1">
    <location>
        <position position="1"/>
    </location>
</feature>
<protein>
    <submittedName>
        <fullName evidence="1">Uncharacterized protein</fullName>
    </submittedName>
</protein>